<dbReference type="SUPFAM" id="SSF75304">
    <property type="entry name" value="Amidase signature (AS) enzymes"/>
    <property type="match status" value="1"/>
</dbReference>
<dbReference type="InterPro" id="IPR020556">
    <property type="entry name" value="Amidase_CS"/>
</dbReference>
<dbReference type="AlphaFoldDB" id="A0AA35X6V8"/>
<dbReference type="PANTHER" id="PTHR11895">
    <property type="entry name" value="TRANSAMIDASE"/>
    <property type="match status" value="1"/>
</dbReference>
<dbReference type="InterPro" id="IPR023631">
    <property type="entry name" value="Amidase_dom"/>
</dbReference>
<dbReference type="PANTHER" id="PTHR11895:SF176">
    <property type="entry name" value="AMIDASE AMID-RELATED"/>
    <property type="match status" value="1"/>
</dbReference>
<reference evidence="3" key="1">
    <citation type="submission" date="2023-03" db="EMBL/GenBank/DDBJ databases">
        <authorList>
            <person name="Steffen K."/>
            <person name="Cardenas P."/>
        </authorList>
    </citation>
    <scope>NUCLEOTIDE SEQUENCE</scope>
</reference>
<organism evidence="3 4">
    <name type="scientific">Geodia barretti</name>
    <name type="common">Barrett's horny sponge</name>
    <dbReference type="NCBI Taxonomy" id="519541"/>
    <lineage>
        <taxon>Eukaryota</taxon>
        <taxon>Metazoa</taxon>
        <taxon>Porifera</taxon>
        <taxon>Demospongiae</taxon>
        <taxon>Heteroscleromorpha</taxon>
        <taxon>Tetractinellida</taxon>
        <taxon>Astrophorina</taxon>
        <taxon>Geodiidae</taxon>
        <taxon>Geodia</taxon>
    </lineage>
</organism>
<proteinExistence type="inferred from homology"/>
<dbReference type="InterPro" id="IPR000120">
    <property type="entry name" value="Amidase"/>
</dbReference>
<dbReference type="PROSITE" id="PS00571">
    <property type="entry name" value="AMIDASES"/>
    <property type="match status" value="1"/>
</dbReference>
<accession>A0AA35X6V8</accession>
<dbReference type="GO" id="GO:0003824">
    <property type="term" value="F:catalytic activity"/>
    <property type="evidence" value="ECO:0007669"/>
    <property type="project" value="InterPro"/>
</dbReference>
<sequence>MDKSELPFCLRLSFPGASRRVRFRPSTLRRRTLIESTISTFKFNAYLTVTREMAMDAAREAEREIASGHHRGPMHGVPVAVKDQFLSAGVRSTGGSRILVDYVPDEDATVIANLKQAGAVLLGKTNLTEFAITGFSHRYSTPRNPWDLNTYAGGSSSGSGAATGAYLCATSLGEDTGGSIRFPATWCGLVGLRPTWGLVSRYGVMRGVWSMDTVGPISRTVEDAAITLGAIAGHDPRDGHMSTAPVPDYRAALGQGIEGLRIGVVTEQMESELVDADVRSAVQRAITGLAELGATVEEVSLPLSAVAGPISGTLLAVEPANNHAKWVHENIDDYGHDDRILLLTGSVIPARYYNKAQKIRELIRRQVIDALGSYDALVFPTAGRGAQSVEDDPPVTSKETSSRLPFLFTRLFNLASCPAMSVPCGFDDRGMPVGLQIGGKPFSEETLFRIGHAYEQATDWHTRRPSAVA</sequence>
<comment type="similarity">
    <text evidence="1">Belongs to the amidase family.</text>
</comment>
<evidence type="ECO:0000313" key="3">
    <source>
        <dbReference type="EMBL" id="CAI8041801.1"/>
    </source>
</evidence>
<protein>
    <submittedName>
        <fullName evidence="3">Glutamyl-tRNA(Gln) amidotransferase subunit A</fullName>
    </submittedName>
</protein>
<dbReference type="Gene3D" id="3.90.1300.10">
    <property type="entry name" value="Amidase signature (AS) domain"/>
    <property type="match status" value="1"/>
</dbReference>
<keyword evidence="4" id="KW-1185">Reference proteome</keyword>
<evidence type="ECO:0000256" key="1">
    <source>
        <dbReference type="ARBA" id="ARBA00009199"/>
    </source>
</evidence>
<evidence type="ECO:0000313" key="4">
    <source>
        <dbReference type="Proteomes" id="UP001174909"/>
    </source>
</evidence>
<name>A0AA35X6V8_GEOBA</name>
<gene>
    <name evidence="3" type="ORF">GBAR_LOCUS23193</name>
</gene>
<dbReference type="InterPro" id="IPR036928">
    <property type="entry name" value="AS_sf"/>
</dbReference>
<comment type="caution">
    <text evidence="3">The sequence shown here is derived from an EMBL/GenBank/DDBJ whole genome shotgun (WGS) entry which is preliminary data.</text>
</comment>
<evidence type="ECO:0000259" key="2">
    <source>
        <dbReference type="Pfam" id="PF01425"/>
    </source>
</evidence>
<dbReference type="EMBL" id="CASHTH010003211">
    <property type="protein sequence ID" value="CAI8041801.1"/>
    <property type="molecule type" value="Genomic_DNA"/>
</dbReference>
<dbReference type="Proteomes" id="UP001174909">
    <property type="component" value="Unassembled WGS sequence"/>
</dbReference>
<feature type="domain" description="Amidase" evidence="2">
    <location>
        <begin position="42"/>
        <end position="447"/>
    </location>
</feature>
<dbReference type="Pfam" id="PF01425">
    <property type="entry name" value="Amidase"/>
    <property type="match status" value="1"/>
</dbReference>